<feature type="repeat" description="ANK" evidence="3">
    <location>
        <begin position="68"/>
        <end position="100"/>
    </location>
</feature>
<name>A0A9N7Z6W6_PLEPL</name>
<dbReference type="AlphaFoldDB" id="A0A9N7Z6W6"/>
<dbReference type="InterPro" id="IPR002110">
    <property type="entry name" value="Ankyrin_rpt"/>
</dbReference>
<dbReference type="PROSITE" id="PS50088">
    <property type="entry name" value="ANK_REPEAT"/>
    <property type="match status" value="1"/>
</dbReference>
<proteinExistence type="predicted"/>
<dbReference type="InterPro" id="IPR050776">
    <property type="entry name" value="Ank_Repeat/CDKN_Inhibitor"/>
</dbReference>
<dbReference type="Pfam" id="PF12796">
    <property type="entry name" value="Ank_2"/>
    <property type="match status" value="1"/>
</dbReference>
<reference evidence="4" key="1">
    <citation type="submission" date="2020-03" db="EMBL/GenBank/DDBJ databases">
        <authorList>
            <person name="Weist P."/>
        </authorList>
    </citation>
    <scope>NUCLEOTIDE SEQUENCE</scope>
</reference>
<dbReference type="PANTHER" id="PTHR24201:SF8">
    <property type="entry name" value="CYCLIN-DEPENDENT KINASE 4 INHIBITOR B"/>
    <property type="match status" value="1"/>
</dbReference>
<dbReference type="OrthoDB" id="539213at2759"/>
<dbReference type="GO" id="GO:0019901">
    <property type="term" value="F:protein kinase binding"/>
    <property type="evidence" value="ECO:0007669"/>
    <property type="project" value="TreeGrafter"/>
</dbReference>
<sequence>MVFEDELSTAAANGRTADVERLLQAGADVNGLNRFGRRALQVMMMGSEAVAQLLLSHGAEPNVADSSTGTTPLHDAARTGYLGTVRLLVEHQADPEARDNEQRRAVDLAEEYGNKDVVAFLEDL</sequence>
<evidence type="ECO:0000256" key="2">
    <source>
        <dbReference type="ARBA" id="ARBA00023043"/>
    </source>
</evidence>
<evidence type="ECO:0000313" key="4">
    <source>
        <dbReference type="EMBL" id="CAB1450959.1"/>
    </source>
</evidence>
<dbReference type="GO" id="GO:0005737">
    <property type="term" value="C:cytoplasm"/>
    <property type="evidence" value="ECO:0007669"/>
    <property type="project" value="TreeGrafter"/>
</dbReference>
<dbReference type="Gene3D" id="1.25.40.20">
    <property type="entry name" value="Ankyrin repeat-containing domain"/>
    <property type="match status" value="1"/>
</dbReference>
<evidence type="ECO:0000256" key="3">
    <source>
        <dbReference type="PROSITE-ProRule" id="PRU00023"/>
    </source>
</evidence>
<dbReference type="PROSITE" id="PS50297">
    <property type="entry name" value="ANK_REP_REGION"/>
    <property type="match status" value="1"/>
</dbReference>
<dbReference type="Proteomes" id="UP001153269">
    <property type="component" value="Unassembled WGS sequence"/>
</dbReference>
<dbReference type="InterPro" id="IPR036770">
    <property type="entry name" value="Ankyrin_rpt-contain_sf"/>
</dbReference>
<dbReference type="SUPFAM" id="SSF48403">
    <property type="entry name" value="Ankyrin repeat"/>
    <property type="match status" value="1"/>
</dbReference>
<keyword evidence="2 3" id="KW-0040">ANK repeat</keyword>
<dbReference type="GO" id="GO:0008285">
    <property type="term" value="P:negative regulation of cell population proliferation"/>
    <property type="evidence" value="ECO:0007669"/>
    <property type="project" value="TreeGrafter"/>
</dbReference>
<dbReference type="GO" id="GO:0005634">
    <property type="term" value="C:nucleus"/>
    <property type="evidence" value="ECO:0007669"/>
    <property type="project" value="TreeGrafter"/>
</dbReference>
<dbReference type="PANTHER" id="PTHR24201">
    <property type="entry name" value="ANK_REP_REGION DOMAIN-CONTAINING PROTEIN"/>
    <property type="match status" value="1"/>
</dbReference>
<accession>A0A9N7Z6W6</accession>
<keyword evidence="5" id="KW-1185">Reference proteome</keyword>
<dbReference type="GO" id="GO:2000045">
    <property type="term" value="P:regulation of G1/S transition of mitotic cell cycle"/>
    <property type="evidence" value="ECO:0007669"/>
    <property type="project" value="TreeGrafter"/>
</dbReference>
<keyword evidence="1" id="KW-0677">Repeat</keyword>
<comment type="caution">
    <text evidence="4">The sequence shown here is derived from an EMBL/GenBank/DDBJ whole genome shotgun (WGS) entry which is preliminary data.</text>
</comment>
<dbReference type="EMBL" id="CADEAL010004071">
    <property type="protein sequence ID" value="CAB1450959.1"/>
    <property type="molecule type" value="Genomic_DNA"/>
</dbReference>
<organism evidence="4 5">
    <name type="scientific">Pleuronectes platessa</name>
    <name type="common">European plaice</name>
    <dbReference type="NCBI Taxonomy" id="8262"/>
    <lineage>
        <taxon>Eukaryota</taxon>
        <taxon>Metazoa</taxon>
        <taxon>Chordata</taxon>
        <taxon>Craniata</taxon>
        <taxon>Vertebrata</taxon>
        <taxon>Euteleostomi</taxon>
        <taxon>Actinopterygii</taxon>
        <taxon>Neopterygii</taxon>
        <taxon>Teleostei</taxon>
        <taxon>Neoteleostei</taxon>
        <taxon>Acanthomorphata</taxon>
        <taxon>Carangaria</taxon>
        <taxon>Pleuronectiformes</taxon>
        <taxon>Pleuronectoidei</taxon>
        <taxon>Pleuronectidae</taxon>
        <taxon>Pleuronectes</taxon>
    </lineage>
</organism>
<dbReference type="GO" id="GO:0004861">
    <property type="term" value="F:cyclin-dependent protein serine/threonine kinase inhibitor activity"/>
    <property type="evidence" value="ECO:0007669"/>
    <property type="project" value="TreeGrafter"/>
</dbReference>
<evidence type="ECO:0000313" key="5">
    <source>
        <dbReference type="Proteomes" id="UP001153269"/>
    </source>
</evidence>
<dbReference type="SMART" id="SM00248">
    <property type="entry name" value="ANK"/>
    <property type="match status" value="2"/>
</dbReference>
<protein>
    <submittedName>
        <fullName evidence="4">Uncharacterized protein</fullName>
    </submittedName>
</protein>
<evidence type="ECO:0000256" key="1">
    <source>
        <dbReference type="ARBA" id="ARBA00022737"/>
    </source>
</evidence>
<gene>
    <name evidence="4" type="ORF">PLEPLA_LOCUS38651</name>
</gene>